<dbReference type="EMBL" id="MK618717">
    <property type="protein sequence ID" value="QBQ72400.1"/>
    <property type="molecule type" value="Genomic_DNA"/>
</dbReference>
<sequence length="98" mass="11103">MADMHDVVAGILSRLPKHEPADNYPLYGDEVLFRDKYNQMERRAIIISHHPYSPIGSLTRNIWTAHPIDESGNIEVGNKIGVEQCEIISVKRKGKCMS</sequence>
<evidence type="ECO:0000313" key="1">
    <source>
        <dbReference type="EMBL" id="QBQ72400.1"/>
    </source>
</evidence>
<reference evidence="2" key="1">
    <citation type="submission" date="2019-03" db="EMBL/GenBank/DDBJ databases">
        <title>Complete Genome Sequence of Serratia marcescens Myophage MTx.</title>
        <authorList>
            <person name="Graham K."/>
            <person name="Freeman M."/>
            <person name="Newkirk H."/>
            <person name="Liu M."/>
            <person name="Ramsey J."/>
            <person name="Cahill J."/>
        </authorList>
    </citation>
    <scope>NUCLEOTIDE SEQUENCE [LARGE SCALE GENOMIC DNA]</scope>
</reference>
<gene>
    <name evidence="1" type="ORF">CPT_MTx_094</name>
</gene>
<accession>A0A482MGZ5</accession>
<proteinExistence type="predicted"/>
<evidence type="ECO:0000313" key="2">
    <source>
        <dbReference type="Proteomes" id="UP000309130"/>
    </source>
</evidence>
<name>A0A482MGZ5_9CAUD</name>
<dbReference type="Proteomes" id="UP000309130">
    <property type="component" value="Segment"/>
</dbReference>
<keyword evidence="2" id="KW-1185">Reference proteome</keyword>
<protein>
    <submittedName>
        <fullName evidence="1">Uncharacterized protein</fullName>
    </submittedName>
</protein>
<organism evidence="1 2">
    <name type="scientific">Serratia phage MTx</name>
    <dbReference type="NCBI Taxonomy" id="2557553"/>
    <lineage>
        <taxon>Viruses</taxon>
        <taxon>Duplodnaviria</taxon>
        <taxon>Heunggongvirae</taxon>
        <taxon>Uroviricota</taxon>
        <taxon>Caudoviricetes</taxon>
        <taxon>Lindbergviridae</taxon>
        <taxon>Myosmarvirus</taxon>
        <taxon>Myosmarvirus MTx</taxon>
    </lineage>
</organism>